<evidence type="ECO:0000256" key="1">
    <source>
        <dbReference type="SAM" id="Phobius"/>
    </source>
</evidence>
<keyword evidence="1" id="KW-0472">Membrane</keyword>
<dbReference type="EMBL" id="NDIQ01000021">
    <property type="protein sequence ID" value="PRT55372.1"/>
    <property type="molecule type" value="Genomic_DNA"/>
</dbReference>
<keyword evidence="1" id="KW-1133">Transmembrane helix</keyword>
<dbReference type="AlphaFoldDB" id="A0A2T0FK62"/>
<dbReference type="Proteomes" id="UP000238350">
    <property type="component" value="Unassembled WGS sequence"/>
</dbReference>
<dbReference type="RefSeq" id="XP_024665317.1">
    <property type="nucleotide sequence ID" value="XM_024809549.1"/>
</dbReference>
<accession>A0A2T0FK62</accession>
<evidence type="ECO:0000313" key="2">
    <source>
        <dbReference type="EMBL" id="PRT55372.1"/>
    </source>
</evidence>
<reference evidence="2 3" key="1">
    <citation type="submission" date="2017-04" db="EMBL/GenBank/DDBJ databases">
        <title>Genome sequencing of [Candida] sorbophila.</title>
        <authorList>
            <person name="Ahn J.O."/>
        </authorList>
    </citation>
    <scope>NUCLEOTIDE SEQUENCE [LARGE SCALE GENOMIC DNA]</scope>
    <source>
        <strain evidence="2 3">DS02</strain>
    </source>
</reference>
<organism evidence="2 3">
    <name type="scientific">Wickerhamiella sorbophila</name>
    <dbReference type="NCBI Taxonomy" id="45607"/>
    <lineage>
        <taxon>Eukaryota</taxon>
        <taxon>Fungi</taxon>
        <taxon>Dikarya</taxon>
        <taxon>Ascomycota</taxon>
        <taxon>Saccharomycotina</taxon>
        <taxon>Dipodascomycetes</taxon>
        <taxon>Dipodascales</taxon>
        <taxon>Trichomonascaceae</taxon>
        <taxon>Wickerhamiella</taxon>
    </lineage>
</organism>
<proteinExistence type="predicted"/>
<evidence type="ECO:0000313" key="3">
    <source>
        <dbReference type="Proteomes" id="UP000238350"/>
    </source>
</evidence>
<gene>
    <name evidence="2" type="ORF">B9G98_02992</name>
</gene>
<name>A0A2T0FK62_9ASCO</name>
<feature type="transmembrane region" description="Helical" evidence="1">
    <location>
        <begin position="27"/>
        <end position="46"/>
    </location>
</feature>
<keyword evidence="1" id="KW-0812">Transmembrane</keyword>
<keyword evidence="3" id="KW-1185">Reference proteome</keyword>
<protein>
    <submittedName>
        <fullName evidence="2">Uncharacterized protein</fullName>
    </submittedName>
</protein>
<dbReference type="GeneID" id="36516740"/>
<sequence>MRTGRVLAAIRPKVASPAAGAAPKFRIGPWGIAFVLGGLAFASWVAKPSKVMPVSAMDTFKPRIAIVFVLGDSKGQAKEFAGANGYEYIDALKNPQEAMGPLVQQGHTKFIIDHVPVGDLAHFEQNVVECDLALDFDGSAPQYLKKTNRVEEMESKTVLDALKERNLV</sequence>
<comment type="caution">
    <text evidence="2">The sequence shown here is derived from an EMBL/GenBank/DDBJ whole genome shotgun (WGS) entry which is preliminary data.</text>
</comment>